<dbReference type="InterPro" id="IPR044926">
    <property type="entry name" value="RGS_subdomain_2"/>
</dbReference>
<sequence>MSIKIKSKIKVSKPKQKNHKSFLEILFSHKKKKQKKFHCLKEIKRRVIRVNNLKRELIELEFQKSQLTNDCYSNYTIKKIRDTESGILRKQNETEILKKQLNQIQNMFWLINPVGLQQQQLQQQQLHLQLQLQQQQNKNEEEQLKSIIMEKIFVNQKQISLLENRFSFFQKKLENLKQTKKQEIEKTRKHLETQQGKQLIVEQDQNIKNFKKEIIRIEKRIKKISFELNNLKPLTSNFSQVRNKKDLLDIKTDKLTKENNLMRKKISDLLDGFDTTGYFQFFEKKGTKKASQERKTQNGNEKTTRTNIPNGKGKGQIINQKSNKRKMQSVLIKKLKSSHSLDNILSSCENLNQLNSQKEMKKTESRSLFEINIIFQCRQKITDQISQKQFSLIMFDEAQETVYRHLKRNSWQSFLQSGIYKELINNLQYDSNYNLNGNIKGCVLVYRMLKKNINKKNVEALNKEFIYKGKQNPADMVGEELIMMLLDIINTNYNSRKEQIRVKQILKSIQFSRFLELSSQLQKVSFACLKNEDDKLRFWINLYNTMTLHCFLINGFPKDKTHYEKLLKNTKYLINQQYFSLNDIYHGILRCNNDPKHNNRNYFKTQQNNINDLMLQKIDTRIHFVCYHYSFPTFIQIYHKKNFQHSLEKVTKRVLNPLVKINQNKNKIQLPNIFSIYDKDFQSDGNILDWINSHINTKIKIEDKNSYTIKYYNKNISDQKIVFDHRETLFRKFMN</sequence>
<evidence type="ECO:0000313" key="5">
    <source>
        <dbReference type="Proteomes" id="UP001150062"/>
    </source>
</evidence>
<dbReference type="PROSITE" id="PS50132">
    <property type="entry name" value="RGS"/>
    <property type="match status" value="1"/>
</dbReference>
<gene>
    <name evidence="4" type="ORF">M0813_13683</name>
</gene>
<keyword evidence="5" id="KW-1185">Reference proteome</keyword>
<reference evidence="4" key="1">
    <citation type="submission" date="2022-08" db="EMBL/GenBank/DDBJ databases">
        <title>Novel sulfate-reducing endosymbionts in the free-living metamonad Anaeramoeba.</title>
        <authorList>
            <person name="Jerlstrom-Hultqvist J."/>
            <person name="Cepicka I."/>
            <person name="Gallot-Lavallee L."/>
            <person name="Salas-Leiva D."/>
            <person name="Curtis B.A."/>
            <person name="Zahonova K."/>
            <person name="Pipaliya S."/>
            <person name="Dacks J."/>
            <person name="Roger A.J."/>
        </authorList>
    </citation>
    <scope>NUCLEOTIDE SEQUENCE</scope>
    <source>
        <strain evidence="4">Schooner1</strain>
    </source>
</reference>
<dbReference type="EMBL" id="JAOAOG010000036">
    <property type="protein sequence ID" value="KAJ6252979.1"/>
    <property type="molecule type" value="Genomic_DNA"/>
</dbReference>
<dbReference type="InterPro" id="IPR036305">
    <property type="entry name" value="RGS_sf"/>
</dbReference>
<protein>
    <submittedName>
        <fullName evidence="4">Electron carrier/ protein disulfide oxidoreductase</fullName>
    </submittedName>
</protein>
<accession>A0ABQ8Z7V6</accession>
<feature type="compositionally biased region" description="Polar residues" evidence="2">
    <location>
        <begin position="297"/>
        <end position="309"/>
    </location>
</feature>
<dbReference type="InterPro" id="IPR006869">
    <property type="entry name" value="DUF547"/>
</dbReference>
<evidence type="ECO:0000259" key="3">
    <source>
        <dbReference type="PROSITE" id="PS50132"/>
    </source>
</evidence>
<feature type="region of interest" description="Disordered" evidence="2">
    <location>
        <begin position="289"/>
        <end position="316"/>
    </location>
</feature>
<evidence type="ECO:0000256" key="1">
    <source>
        <dbReference type="SAM" id="Coils"/>
    </source>
</evidence>
<feature type="domain" description="RGS" evidence="3">
    <location>
        <begin position="378"/>
        <end position="424"/>
    </location>
</feature>
<dbReference type="Gene3D" id="1.10.167.10">
    <property type="entry name" value="Regulator of G-protein Signalling 4, domain 2"/>
    <property type="match status" value="1"/>
</dbReference>
<comment type="caution">
    <text evidence="4">The sequence shown here is derived from an EMBL/GenBank/DDBJ whole genome shotgun (WGS) entry which is preliminary data.</text>
</comment>
<dbReference type="Proteomes" id="UP001150062">
    <property type="component" value="Unassembled WGS sequence"/>
</dbReference>
<proteinExistence type="predicted"/>
<evidence type="ECO:0000256" key="2">
    <source>
        <dbReference type="SAM" id="MobiDB-lite"/>
    </source>
</evidence>
<dbReference type="PANTHER" id="PTHR46361:SF3">
    <property type="entry name" value="ELECTRON CARRIER_ PROTEIN DISULFIDE OXIDOREDUCTASE"/>
    <property type="match status" value="1"/>
</dbReference>
<dbReference type="SMART" id="SM00315">
    <property type="entry name" value="RGS"/>
    <property type="match status" value="1"/>
</dbReference>
<keyword evidence="1" id="KW-0175">Coiled coil</keyword>
<dbReference type="Pfam" id="PF00615">
    <property type="entry name" value="RGS"/>
    <property type="match status" value="1"/>
</dbReference>
<name>A0ABQ8Z7V6_9EUKA</name>
<dbReference type="InterPro" id="IPR016137">
    <property type="entry name" value="RGS"/>
</dbReference>
<evidence type="ECO:0000313" key="4">
    <source>
        <dbReference type="EMBL" id="KAJ6252979.1"/>
    </source>
</evidence>
<dbReference type="SUPFAM" id="SSF48097">
    <property type="entry name" value="Regulator of G-protein signaling, RGS"/>
    <property type="match status" value="1"/>
</dbReference>
<dbReference type="PANTHER" id="PTHR46361">
    <property type="entry name" value="ELECTRON CARRIER/ PROTEIN DISULFIDE OXIDOREDUCTASE"/>
    <property type="match status" value="1"/>
</dbReference>
<dbReference type="Pfam" id="PF04784">
    <property type="entry name" value="DUF547"/>
    <property type="match status" value="1"/>
</dbReference>
<feature type="coiled-coil region" evidence="1">
    <location>
        <begin position="50"/>
        <end position="227"/>
    </location>
</feature>
<organism evidence="4 5">
    <name type="scientific">Anaeramoeba flamelloides</name>
    <dbReference type="NCBI Taxonomy" id="1746091"/>
    <lineage>
        <taxon>Eukaryota</taxon>
        <taxon>Metamonada</taxon>
        <taxon>Anaeramoebidae</taxon>
        <taxon>Anaeramoeba</taxon>
    </lineage>
</organism>